<comment type="similarity">
    <text evidence="10">Belongs to the RNase Z family.</text>
</comment>
<feature type="binding site" evidence="10">
    <location>
        <position position="270"/>
    </location>
    <ligand>
        <name>Zn(2+)</name>
        <dbReference type="ChEBI" id="CHEBI:29105"/>
        <label>2</label>
        <note>catalytic</note>
    </ligand>
</feature>
<dbReference type="InterPro" id="IPR036866">
    <property type="entry name" value="RibonucZ/Hydroxyglut_hydro"/>
</dbReference>
<dbReference type="STRING" id="753702.SAMN04488102_101288"/>
<evidence type="ECO:0000256" key="7">
    <source>
        <dbReference type="ARBA" id="ARBA00022801"/>
    </source>
</evidence>
<evidence type="ECO:0000256" key="4">
    <source>
        <dbReference type="ARBA" id="ARBA00022722"/>
    </source>
</evidence>
<feature type="binding site" evidence="10">
    <location>
        <position position="141"/>
    </location>
    <ligand>
        <name>Zn(2+)</name>
        <dbReference type="ChEBI" id="CHEBI:29105"/>
        <label>1</label>
        <note>catalytic</note>
    </ligand>
</feature>
<dbReference type="GO" id="GO:0042781">
    <property type="term" value="F:3'-tRNA processing endoribonuclease activity"/>
    <property type="evidence" value="ECO:0007669"/>
    <property type="project" value="UniProtKB-UniRule"/>
</dbReference>
<dbReference type="NCBIfam" id="TIGR02651">
    <property type="entry name" value="RNase_Z"/>
    <property type="match status" value="1"/>
</dbReference>
<evidence type="ECO:0000313" key="12">
    <source>
        <dbReference type="Proteomes" id="UP000199612"/>
    </source>
</evidence>
<keyword evidence="7 10" id="KW-0378">Hydrolase</keyword>
<dbReference type="AlphaFoldDB" id="A0A1I1EQU0"/>
<accession>A0A1I1EQU0</accession>
<keyword evidence="4 10" id="KW-0540">Nuclease</keyword>
<keyword evidence="5 10" id="KW-0479">Metal-binding</keyword>
<evidence type="ECO:0000256" key="1">
    <source>
        <dbReference type="ARBA" id="ARBA00011738"/>
    </source>
</evidence>
<organism evidence="11 12">
    <name type="scientific">Alkalibacterium subtropicum</name>
    <dbReference type="NCBI Taxonomy" id="753702"/>
    <lineage>
        <taxon>Bacteria</taxon>
        <taxon>Bacillati</taxon>
        <taxon>Bacillota</taxon>
        <taxon>Bacilli</taxon>
        <taxon>Lactobacillales</taxon>
        <taxon>Carnobacteriaceae</taxon>
        <taxon>Alkalibacterium</taxon>
    </lineage>
</organism>
<gene>
    <name evidence="10" type="primary">rnz</name>
    <name evidence="11" type="ORF">SAMN04488102_101288</name>
</gene>
<feature type="binding site" evidence="10">
    <location>
        <position position="68"/>
    </location>
    <ligand>
        <name>Zn(2+)</name>
        <dbReference type="ChEBI" id="CHEBI:29105"/>
        <label>2</label>
        <note>catalytic</note>
    </ligand>
</feature>
<dbReference type="CDD" id="cd07717">
    <property type="entry name" value="RNaseZ_ZiPD-like_MBL-fold"/>
    <property type="match status" value="1"/>
</dbReference>
<dbReference type="EC" id="3.1.26.11" evidence="2 10"/>
<dbReference type="SUPFAM" id="SSF56281">
    <property type="entry name" value="Metallo-hydrolase/oxidoreductase"/>
    <property type="match status" value="1"/>
</dbReference>
<keyword evidence="8 10" id="KW-0862">Zinc</keyword>
<dbReference type="Pfam" id="PF23023">
    <property type="entry name" value="Anti-Pycsar_Apyc1"/>
    <property type="match status" value="1"/>
</dbReference>
<comment type="function">
    <text evidence="9 10">Zinc phosphodiesterase, which displays some tRNA 3'-processing endonuclease activity. Probably involved in tRNA maturation, by removing a 3'-trailer from precursor tRNA.</text>
</comment>
<evidence type="ECO:0000256" key="6">
    <source>
        <dbReference type="ARBA" id="ARBA00022759"/>
    </source>
</evidence>
<evidence type="ECO:0000256" key="3">
    <source>
        <dbReference type="ARBA" id="ARBA00022694"/>
    </source>
</evidence>
<evidence type="ECO:0000256" key="2">
    <source>
        <dbReference type="ARBA" id="ARBA00012477"/>
    </source>
</evidence>
<evidence type="ECO:0000256" key="5">
    <source>
        <dbReference type="ARBA" id="ARBA00022723"/>
    </source>
</evidence>
<dbReference type="PANTHER" id="PTHR46018:SF2">
    <property type="entry name" value="ZINC PHOSPHODIESTERASE ELAC PROTEIN 1"/>
    <property type="match status" value="1"/>
</dbReference>
<feature type="binding site" evidence="10">
    <location>
        <position position="65"/>
    </location>
    <ligand>
        <name>Zn(2+)</name>
        <dbReference type="ChEBI" id="CHEBI:29105"/>
        <label>1</label>
        <note>catalytic</note>
    </ligand>
</feature>
<reference evidence="12" key="1">
    <citation type="submission" date="2016-10" db="EMBL/GenBank/DDBJ databases">
        <authorList>
            <person name="Varghese N."/>
            <person name="Submissions S."/>
        </authorList>
    </citation>
    <scope>NUCLEOTIDE SEQUENCE [LARGE SCALE GENOMIC DNA]</scope>
    <source>
        <strain evidence="12">DSM 23664</strain>
    </source>
</reference>
<comment type="subunit">
    <text evidence="1 10">Homodimer.</text>
</comment>
<feature type="binding site" evidence="10">
    <location>
        <position position="67"/>
    </location>
    <ligand>
        <name>Zn(2+)</name>
        <dbReference type="ChEBI" id="CHEBI:29105"/>
        <label>2</label>
        <note>catalytic</note>
    </ligand>
</feature>
<protein>
    <recommendedName>
        <fullName evidence="2 10">Ribonuclease Z</fullName>
        <shortName evidence="10">RNase Z</shortName>
        <ecNumber evidence="2 10">3.1.26.11</ecNumber>
    </recommendedName>
    <alternativeName>
        <fullName evidence="10">tRNA 3 endonuclease</fullName>
    </alternativeName>
    <alternativeName>
        <fullName evidence="10">tRNase Z</fullName>
    </alternativeName>
</protein>
<dbReference type="FunFam" id="3.60.15.10:FF:000002">
    <property type="entry name" value="Ribonuclease Z"/>
    <property type="match status" value="1"/>
</dbReference>
<name>A0A1I1EQU0_9LACT</name>
<evidence type="ECO:0000256" key="10">
    <source>
        <dbReference type="HAMAP-Rule" id="MF_01818"/>
    </source>
</evidence>
<dbReference type="RefSeq" id="WP_091528054.1">
    <property type="nucleotide sequence ID" value="NZ_FOLT01000001.1"/>
</dbReference>
<feature type="binding site" evidence="10">
    <location>
        <position position="212"/>
    </location>
    <ligand>
        <name>Zn(2+)</name>
        <dbReference type="ChEBI" id="CHEBI:29105"/>
        <label>2</label>
        <note>catalytic</note>
    </ligand>
</feature>
<feature type="binding site" evidence="10">
    <location>
        <position position="212"/>
    </location>
    <ligand>
        <name>Zn(2+)</name>
        <dbReference type="ChEBI" id="CHEBI:29105"/>
        <label>1</label>
        <note>catalytic</note>
    </ligand>
</feature>
<evidence type="ECO:0000313" key="11">
    <source>
        <dbReference type="EMBL" id="SFB89056.1"/>
    </source>
</evidence>
<dbReference type="PANTHER" id="PTHR46018">
    <property type="entry name" value="ZINC PHOSPHODIESTERASE ELAC PROTEIN 1"/>
    <property type="match status" value="1"/>
</dbReference>
<dbReference type="GO" id="GO:0042802">
    <property type="term" value="F:identical protein binding"/>
    <property type="evidence" value="ECO:0007669"/>
    <property type="project" value="UniProtKB-ARBA"/>
</dbReference>
<keyword evidence="12" id="KW-1185">Reference proteome</keyword>
<evidence type="ECO:0000256" key="8">
    <source>
        <dbReference type="ARBA" id="ARBA00022833"/>
    </source>
</evidence>
<comment type="cofactor">
    <cofactor evidence="10">
        <name>Zn(2+)</name>
        <dbReference type="ChEBI" id="CHEBI:29105"/>
    </cofactor>
    <text evidence="10">Binds 2 Zn(2+) ions.</text>
</comment>
<comment type="catalytic activity">
    <reaction evidence="10">
        <text>Endonucleolytic cleavage of RNA, removing extra 3' nucleotides from tRNA precursor, generating 3' termini of tRNAs. A 3'-hydroxy group is left at the tRNA terminus and a 5'-phosphoryl group is left at the trailer molecule.</text>
        <dbReference type="EC" id="3.1.26.11"/>
    </reaction>
</comment>
<dbReference type="Gene3D" id="3.60.15.10">
    <property type="entry name" value="Ribonuclease Z/Hydroxyacylglutathione hydrolase-like"/>
    <property type="match status" value="1"/>
</dbReference>
<dbReference type="EMBL" id="FOLT01000001">
    <property type="protein sequence ID" value="SFB89056.1"/>
    <property type="molecule type" value="Genomic_DNA"/>
</dbReference>
<dbReference type="InterPro" id="IPR013471">
    <property type="entry name" value="RNase_Z/BN"/>
</dbReference>
<proteinExistence type="inferred from homology"/>
<sequence length="312" mass="35061">MELLFLGTGSGVPAKHRNLSSTVLKLLDERNSMWLFDCGESTQHQILNTTVKPRKIEKIFITHMHGDHIFGLPGLLSSRAFQGGDTPLTIYGPKGIKQYVTMTLKLSQSHLRYGIRFVEIEKDGLLFEDEQFVVTTKRLHHGIPSYGYRIVEKDREGELIADKLQAMGVPFGPLFGRLKKGETIVLDNGQEISGKDFIGPKQKGRIVTILGDTKYSEHSIELAKNADVLVHESTFMHKDKELAHSYNHSTNLEAVMVAKKAGASKLLLTHISARYLYAESKLMEKTAQEKFSNTFVMNDFTEVSIPLKKEEG</sequence>
<dbReference type="GO" id="GO:0008270">
    <property type="term" value="F:zinc ion binding"/>
    <property type="evidence" value="ECO:0007669"/>
    <property type="project" value="UniProtKB-UniRule"/>
</dbReference>
<feature type="active site" description="Proton acceptor" evidence="10">
    <location>
        <position position="67"/>
    </location>
</feature>
<dbReference type="NCBIfam" id="NF000801">
    <property type="entry name" value="PRK00055.1-3"/>
    <property type="match status" value="1"/>
</dbReference>
<dbReference type="Proteomes" id="UP000199612">
    <property type="component" value="Unassembled WGS sequence"/>
</dbReference>
<keyword evidence="6 10" id="KW-0255">Endonuclease</keyword>
<dbReference type="HAMAP" id="MF_01818">
    <property type="entry name" value="RNase_Z_BN"/>
    <property type="match status" value="1"/>
</dbReference>
<evidence type="ECO:0000256" key="9">
    <source>
        <dbReference type="ARBA" id="ARBA00057812"/>
    </source>
</evidence>
<feature type="binding site" evidence="10">
    <location>
        <position position="63"/>
    </location>
    <ligand>
        <name>Zn(2+)</name>
        <dbReference type="ChEBI" id="CHEBI:29105"/>
        <label>1</label>
        <note>catalytic</note>
    </ligand>
</feature>
<keyword evidence="3 10" id="KW-0819">tRNA processing</keyword>
<dbReference type="OrthoDB" id="9800940at2"/>